<gene>
    <name evidence="3" type="ORF">ENL07_10905</name>
</gene>
<evidence type="ECO:0000256" key="2">
    <source>
        <dbReference type="HAMAP-Rule" id="MF_01139"/>
    </source>
</evidence>
<dbReference type="NCBIfam" id="NF011405">
    <property type="entry name" value="PRK14830.1"/>
    <property type="match status" value="1"/>
</dbReference>
<comment type="cofactor">
    <cofactor evidence="2">
        <name>Mg(2+)</name>
        <dbReference type="ChEBI" id="CHEBI:18420"/>
    </cofactor>
    <text evidence="2">Binds 2 magnesium ions per subunit.</text>
</comment>
<dbReference type="EC" id="2.5.1.-" evidence="2"/>
<feature type="binding site" evidence="2">
    <location>
        <position position="48"/>
    </location>
    <ligand>
        <name>substrate</name>
    </ligand>
</feature>
<dbReference type="CDD" id="cd00475">
    <property type="entry name" value="Cis_IPPS"/>
    <property type="match status" value="1"/>
</dbReference>
<dbReference type="FunFam" id="3.40.1180.10:FF:000001">
    <property type="entry name" value="(2E,6E)-farnesyl-diphosphate-specific ditrans,polycis-undecaprenyl-diphosphate synthase"/>
    <property type="match status" value="1"/>
</dbReference>
<dbReference type="HAMAP" id="MF_01139">
    <property type="entry name" value="ISPT"/>
    <property type="match status" value="1"/>
</dbReference>
<evidence type="ECO:0000313" key="3">
    <source>
        <dbReference type="EMBL" id="HHE33095.1"/>
    </source>
</evidence>
<feature type="active site" evidence="2">
    <location>
        <position position="35"/>
    </location>
</feature>
<dbReference type="GO" id="GO:0045547">
    <property type="term" value="F:ditrans,polycis-polyprenyl diphosphate synthase [(2E,6E)-farnesyl diphosphate specific] activity"/>
    <property type="evidence" value="ECO:0007669"/>
    <property type="project" value="TreeGrafter"/>
</dbReference>
<dbReference type="PROSITE" id="PS01066">
    <property type="entry name" value="UPP_SYNTHASE"/>
    <property type="match status" value="1"/>
</dbReference>
<comment type="function">
    <text evidence="2">Catalyzes the condensation of isopentenyl diphosphate (IPP) with allylic pyrophosphates generating different type of terpenoids.</text>
</comment>
<keyword evidence="2" id="KW-0460">Magnesium</keyword>
<sequence>MPQWFKSKIDPEDAQLQDELKSTCVFPRHIGIIMDGNGRWAKQKGKSRIEGHIAGVDSVRDIIEACSQLGINALTLFTFSIENWRRPKPEISALMRLLIKVLKKETSQLCENNIRLEVIGNLNLVSSAVRKTLEETMEQTRNNHGLTLTIALSYSGKWDITNACRTIAGQVAKGTITPEQIDENLFASNLSTASLPDPELLIRTSGEFRVSNFMLWQIAYSEIFFTDTYWPDFRRNKLYDALREYQSRERRFGQTSEQLNAGTLRKQA</sequence>
<dbReference type="NCBIfam" id="TIGR00055">
    <property type="entry name" value="uppS"/>
    <property type="match status" value="1"/>
</dbReference>
<organism evidence="3">
    <name type="scientific">Chlorobaculum parvum</name>
    <dbReference type="NCBI Taxonomy" id="274539"/>
    <lineage>
        <taxon>Bacteria</taxon>
        <taxon>Pseudomonadati</taxon>
        <taxon>Chlorobiota</taxon>
        <taxon>Chlorobiia</taxon>
        <taxon>Chlorobiales</taxon>
        <taxon>Chlorobiaceae</taxon>
        <taxon>Chlorobaculum</taxon>
    </lineage>
</organism>
<feature type="binding site" evidence="2">
    <location>
        <position position="35"/>
    </location>
    <ligand>
        <name>Mg(2+)</name>
        <dbReference type="ChEBI" id="CHEBI:18420"/>
    </ligand>
</feature>
<dbReference type="InterPro" id="IPR001441">
    <property type="entry name" value="UPP_synth-like"/>
</dbReference>
<feature type="binding site" evidence="2">
    <location>
        <begin position="209"/>
        <end position="211"/>
    </location>
    <ligand>
        <name>substrate</name>
    </ligand>
</feature>
<dbReference type="SUPFAM" id="SSF64005">
    <property type="entry name" value="Undecaprenyl diphosphate synthase"/>
    <property type="match status" value="1"/>
</dbReference>
<dbReference type="EMBL" id="DRSQ01000234">
    <property type="protein sequence ID" value="HHE33095.1"/>
    <property type="molecule type" value="Genomic_DNA"/>
</dbReference>
<dbReference type="GO" id="GO:0016094">
    <property type="term" value="P:polyprenol biosynthetic process"/>
    <property type="evidence" value="ECO:0007669"/>
    <property type="project" value="TreeGrafter"/>
</dbReference>
<feature type="active site" description="Proton acceptor" evidence="2">
    <location>
        <position position="83"/>
    </location>
</feature>
<protein>
    <recommendedName>
        <fullName evidence="2">Isoprenyl transferase</fullName>
        <ecNumber evidence="2">2.5.1.-</ecNumber>
    </recommendedName>
</protein>
<dbReference type="PANTHER" id="PTHR10291:SF0">
    <property type="entry name" value="DEHYDRODOLICHYL DIPHOSPHATE SYNTHASE 2"/>
    <property type="match status" value="1"/>
</dbReference>
<feature type="binding site" evidence="2">
    <location>
        <position position="222"/>
    </location>
    <ligand>
        <name>Mg(2+)</name>
        <dbReference type="ChEBI" id="CHEBI:18420"/>
    </ligand>
</feature>
<dbReference type="Pfam" id="PF01255">
    <property type="entry name" value="Prenyltransf"/>
    <property type="match status" value="1"/>
</dbReference>
<dbReference type="InterPro" id="IPR036424">
    <property type="entry name" value="UPP_synth-like_sf"/>
</dbReference>
<dbReference type="Gene3D" id="3.40.1180.10">
    <property type="entry name" value="Decaprenyl diphosphate synthase-like"/>
    <property type="match status" value="1"/>
</dbReference>
<reference evidence="3" key="1">
    <citation type="journal article" date="2020" name="mSystems">
        <title>Genome- and Community-Level Interaction Insights into Carbon Utilization and Element Cycling Functions of Hydrothermarchaeota in Hydrothermal Sediment.</title>
        <authorList>
            <person name="Zhou Z."/>
            <person name="Liu Y."/>
            <person name="Xu W."/>
            <person name="Pan J."/>
            <person name="Luo Z.H."/>
            <person name="Li M."/>
        </authorList>
    </citation>
    <scope>NUCLEOTIDE SEQUENCE [LARGE SCALE GENOMIC DNA]</scope>
    <source>
        <strain evidence="3">HyVt-633</strain>
    </source>
</reference>
<feature type="binding site" evidence="2">
    <location>
        <begin position="36"/>
        <end position="39"/>
    </location>
    <ligand>
        <name>substrate</name>
    </ligand>
</feature>
<feature type="binding site" evidence="2">
    <location>
        <position position="203"/>
    </location>
    <ligand>
        <name>substrate</name>
    </ligand>
</feature>
<feature type="binding site" evidence="2">
    <location>
        <begin position="80"/>
        <end position="82"/>
    </location>
    <ligand>
        <name>substrate</name>
    </ligand>
</feature>
<keyword evidence="2" id="KW-0479">Metal-binding</keyword>
<comment type="similarity">
    <text evidence="2">Belongs to the UPP synthase family.</text>
</comment>
<name>A0A7C5DJV3_9CHLB</name>
<feature type="binding site" evidence="2">
    <location>
        <position position="84"/>
    </location>
    <ligand>
        <name>substrate</name>
    </ligand>
</feature>
<comment type="subunit">
    <text evidence="2">Homodimer.</text>
</comment>
<comment type="caution">
    <text evidence="3">The sequence shown here is derived from an EMBL/GenBank/DDBJ whole genome shotgun (WGS) entry which is preliminary data.</text>
</comment>
<dbReference type="AlphaFoldDB" id="A0A7C5DJV3"/>
<feature type="binding site" evidence="2">
    <location>
        <position position="52"/>
    </location>
    <ligand>
        <name>substrate</name>
    </ligand>
</feature>
<evidence type="ECO:0000256" key="1">
    <source>
        <dbReference type="ARBA" id="ARBA00022679"/>
    </source>
</evidence>
<feature type="binding site" evidence="2">
    <location>
        <position position="86"/>
    </location>
    <ligand>
        <name>substrate</name>
    </ligand>
</feature>
<accession>A0A7C5DJV3</accession>
<feature type="binding site" evidence="2">
    <location>
        <position position="40"/>
    </location>
    <ligand>
        <name>substrate</name>
    </ligand>
</feature>
<dbReference type="GO" id="GO:0000287">
    <property type="term" value="F:magnesium ion binding"/>
    <property type="evidence" value="ECO:0007669"/>
    <property type="project" value="UniProtKB-UniRule"/>
</dbReference>
<proteinExistence type="inferred from homology"/>
<dbReference type="Proteomes" id="UP000886058">
    <property type="component" value="Unassembled WGS sequence"/>
</dbReference>
<keyword evidence="1 2" id="KW-0808">Transferase</keyword>
<dbReference type="InterPro" id="IPR018520">
    <property type="entry name" value="UPP_synth-like_CS"/>
</dbReference>
<dbReference type="PANTHER" id="PTHR10291">
    <property type="entry name" value="DEHYDRODOLICHYL DIPHOSPHATE SYNTHASE FAMILY MEMBER"/>
    <property type="match status" value="1"/>
</dbReference>